<organism evidence="1 2">
    <name type="scientific">Cytobacillus purgationiresistens</name>
    <dbReference type="NCBI Taxonomy" id="863449"/>
    <lineage>
        <taxon>Bacteria</taxon>
        <taxon>Bacillati</taxon>
        <taxon>Bacillota</taxon>
        <taxon>Bacilli</taxon>
        <taxon>Bacillales</taxon>
        <taxon>Bacillaceae</taxon>
        <taxon>Cytobacillus</taxon>
    </lineage>
</organism>
<keyword evidence="2" id="KW-1185">Reference proteome</keyword>
<accession>A0ABU0AD61</accession>
<evidence type="ECO:0000313" key="1">
    <source>
        <dbReference type="EMBL" id="MDQ0268980.1"/>
    </source>
</evidence>
<protein>
    <submittedName>
        <fullName evidence="1">Phosphotransferase system HPr-like phosphotransfer protein</fullName>
    </submittedName>
</protein>
<sequence>MNKKIISANVTVSKKFTMKKMIDIYQSAKEFNGTVYLLNEQKAVDSSNLSRVVSFLLMVKPNSKLKIIVEGTDVQYQLDKMEALCTTQVADLKITKERAIHQYQTIQI</sequence>
<dbReference type="InterPro" id="IPR035895">
    <property type="entry name" value="HPr-like_sf"/>
</dbReference>
<name>A0ABU0AD61_9BACI</name>
<evidence type="ECO:0000313" key="2">
    <source>
        <dbReference type="Proteomes" id="UP001238088"/>
    </source>
</evidence>
<dbReference type="Gene3D" id="3.30.1340.10">
    <property type="entry name" value="HPr-like"/>
    <property type="match status" value="1"/>
</dbReference>
<gene>
    <name evidence="1" type="ORF">J2S17_000849</name>
</gene>
<reference evidence="1 2" key="1">
    <citation type="submission" date="2023-07" db="EMBL/GenBank/DDBJ databases">
        <title>Genomic Encyclopedia of Type Strains, Phase IV (KMG-IV): sequencing the most valuable type-strain genomes for metagenomic binning, comparative biology and taxonomic classification.</title>
        <authorList>
            <person name="Goeker M."/>
        </authorList>
    </citation>
    <scope>NUCLEOTIDE SEQUENCE [LARGE SCALE GENOMIC DNA]</scope>
    <source>
        <strain evidence="1 2">DSM 23494</strain>
    </source>
</reference>
<dbReference type="Proteomes" id="UP001238088">
    <property type="component" value="Unassembled WGS sequence"/>
</dbReference>
<dbReference type="EMBL" id="JAUSUB010000002">
    <property type="protein sequence ID" value="MDQ0268980.1"/>
    <property type="molecule type" value="Genomic_DNA"/>
</dbReference>
<dbReference type="RefSeq" id="WP_307472158.1">
    <property type="nucleotide sequence ID" value="NZ_JAUSUB010000002.1"/>
</dbReference>
<proteinExistence type="predicted"/>
<comment type="caution">
    <text evidence="1">The sequence shown here is derived from an EMBL/GenBank/DDBJ whole genome shotgun (WGS) entry which is preliminary data.</text>
</comment>